<comment type="caution">
    <text evidence="1">The sequence shown here is derived from an EMBL/GenBank/DDBJ whole genome shotgun (WGS) entry which is preliminary data.</text>
</comment>
<reference evidence="1 2" key="1">
    <citation type="submission" date="2023-02" db="EMBL/GenBank/DDBJ databases">
        <title>LHISI_Scaffold_Assembly.</title>
        <authorList>
            <person name="Stuart O.P."/>
            <person name="Cleave R."/>
            <person name="Magrath M.J.L."/>
            <person name="Mikheyev A.S."/>
        </authorList>
    </citation>
    <scope>NUCLEOTIDE SEQUENCE [LARGE SCALE GENOMIC DNA]</scope>
    <source>
        <strain evidence="1">Daus_M_001</strain>
        <tissue evidence="1">Leg muscle</tissue>
    </source>
</reference>
<feature type="non-terminal residue" evidence="1">
    <location>
        <position position="62"/>
    </location>
</feature>
<proteinExistence type="predicted"/>
<protein>
    <submittedName>
        <fullName evidence="1">Uncharacterized protein</fullName>
    </submittedName>
</protein>
<evidence type="ECO:0000313" key="1">
    <source>
        <dbReference type="EMBL" id="KAJ8882565.1"/>
    </source>
</evidence>
<dbReference type="Proteomes" id="UP001159363">
    <property type="component" value="Chromosome 4"/>
</dbReference>
<organism evidence="1 2">
    <name type="scientific">Dryococelus australis</name>
    <dbReference type="NCBI Taxonomy" id="614101"/>
    <lineage>
        <taxon>Eukaryota</taxon>
        <taxon>Metazoa</taxon>
        <taxon>Ecdysozoa</taxon>
        <taxon>Arthropoda</taxon>
        <taxon>Hexapoda</taxon>
        <taxon>Insecta</taxon>
        <taxon>Pterygota</taxon>
        <taxon>Neoptera</taxon>
        <taxon>Polyneoptera</taxon>
        <taxon>Phasmatodea</taxon>
        <taxon>Verophasmatodea</taxon>
        <taxon>Anareolatae</taxon>
        <taxon>Phasmatidae</taxon>
        <taxon>Eurycanthinae</taxon>
        <taxon>Dryococelus</taxon>
    </lineage>
</organism>
<accession>A0ABQ9HE90</accession>
<gene>
    <name evidence="1" type="ORF">PR048_014376</name>
</gene>
<name>A0ABQ9HE90_9NEOP</name>
<keyword evidence="2" id="KW-1185">Reference proteome</keyword>
<dbReference type="EMBL" id="JARBHB010000005">
    <property type="protein sequence ID" value="KAJ8882565.1"/>
    <property type="molecule type" value="Genomic_DNA"/>
</dbReference>
<evidence type="ECO:0000313" key="2">
    <source>
        <dbReference type="Proteomes" id="UP001159363"/>
    </source>
</evidence>
<sequence>MHWWIPSSALIYEFSGVHAKNGVVHMLSGQAYPRAVRAHLLTLQVLATLILEETAVDVPFLE</sequence>